<dbReference type="Proteomes" id="UP000664209">
    <property type="component" value="Unassembled WGS sequence"/>
</dbReference>
<evidence type="ECO:0000313" key="3">
    <source>
        <dbReference type="Proteomes" id="UP000664209"/>
    </source>
</evidence>
<keyword evidence="1" id="KW-1133">Transmembrane helix</keyword>
<organism evidence="2 3">
    <name type="scientific">Actinotalea soli</name>
    <dbReference type="NCBI Taxonomy" id="2819234"/>
    <lineage>
        <taxon>Bacteria</taxon>
        <taxon>Bacillati</taxon>
        <taxon>Actinomycetota</taxon>
        <taxon>Actinomycetes</taxon>
        <taxon>Micrococcales</taxon>
        <taxon>Cellulomonadaceae</taxon>
        <taxon>Actinotalea</taxon>
    </lineage>
</organism>
<feature type="transmembrane region" description="Helical" evidence="1">
    <location>
        <begin position="144"/>
        <end position="164"/>
    </location>
</feature>
<proteinExistence type="predicted"/>
<sequence length="187" mass="19266">MLLAVACLVAVLSPLLVGRWPAGLVLHRWRRPWLVWVALLVQSVALTAPLPRGLVAGLHVATYGLALVFLWTNRQIPGVLLVGLGTASNALGIAVNGGVLPASPEAAAAAGRATREGFSNTAVLDDPRLPWLGDVVAWPAPLPLANTASVGDVLVLLGVVLATWSSTRRLGRPAAPPGPRSGEVTAG</sequence>
<dbReference type="InterPro" id="IPR035168">
    <property type="entry name" value="DUF5317"/>
</dbReference>
<reference evidence="2" key="1">
    <citation type="submission" date="2021-03" db="EMBL/GenBank/DDBJ databases">
        <title>Actinotalea soli sp. nov., isolated from soil.</title>
        <authorList>
            <person name="Ping W."/>
            <person name="Zhang J."/>
        </authorList>
    </citation>
    <scope>NUCLEOTIDE SEQUENCE</scope>
    <source>
        <strain evidence="2">BY-33</strain>
    </source>
</reference>
<protein>
    <submittedName>
        <fullName evidence="2">DUF5317 domain-containing protein</fullName>
    </submittedName>
</protein>
<evidence type="ECO:0000313" key="2">
    <source>
        <dbReference type="EMBL" id="MBO1752694.1"/>
    </source>
</evidence>
<dbReference type="RefSeq" id="WP_208056381.1">
    <property type="nucleotide sequence ID" value="NZ_JAGEMK010000007.1"/>
</dbReference>
<comment type="caution">
    <text evidence="2">The sequence shown here is derived from an EMBL/GenBank/DDBJ whole genome shotgun (WGS) entry which is preliminary data.</text>
</comment>
<dbReference type="AlphaFoldDB" id="A0A939RUI5"/>
<keyword evidence="1" id="KW-0812">Transmembrane</keyword>
<accession>A0A939RUI5</accession>
<keyword evidence="3" id="KW-1185">Reference proteome</keyword>
<evidence type="ECO:0000256" key="1">
    <source>
        <dbReference type="SAM" id="Phobius"/>
    </source>
</evidence>
<feature type="transmembrane region" description="Helical" evidence="1">
    <location>
        <begin position="33"/>
        <end position="50"/>
    </location>
</feature>
<feature type="transmembrane region" description="Helical" evidence="1">
    <location>
        <begin position="55"/>
        <end position="72"/>
    </location>
</feature>
<name>A0A939RUI5_9CELL</name>
<dbReference type="EMBL" id="JAGEMK010000007">
    <property type="protein sequence ID" value="MBO1752694.1"/>
    <property type="molecule type" value="Genomic_DNA"/>
</dbReference>
<dbReference type="Pfam" id="PF17248">
    <property type="entry name" value="DUF5317"/>
    <property type="match status" value="1"/>
</dbReference>
<keyword evidence="1" id="KW-0472">Membrane</keyword>
<gene>
    <name evidence="2" type="ORF">J4G33_12845</name>
</gene>